<dbReference type="SMART" id="SM00256">
    <property type="entry name" value="FBOX"/>
    <property type="match status" value="1"/>
</dbReference>
<dbReference type="Proteomes" id="UP001448207">
    <property type="component" value="Unassembled WGS sequence"/>
</dbReference>
<proteinExistence type="predicted"/>
<dbReference type="Gene3D" id="1.20.1280.50">
    <property type="match status" value="1"/>
</dbReference>
<evidence type="ECO:0000313" key="2">
    <source>
        <dbReference type="EMBL" id="KAL0081054.1"/>
    </source>
</evidence>
<reference evidence="2 3" key="1">
    <citation type="submission" date="2024-04" db="EMBL/GenBank/DDBJ databases">
        <title>Symmetric and asymmetric DNA N6-adenine methylation regulates different biological responses in Mucorales.</title>
        <authorList>
            <consortium name="Lawrence Berkeley National Laboratory"/>
            <person name="Lax C."/>
            <person name="Mondo S.J."/>
            <person name="Osorio-Concepcion M."/>
            <person name="Muszewska A."/>
            <person name="Corrochano-Luque M."/>
            <person name="Gutierrez G."/>
            <person name="Riley R."/>
            <person name="Lipzen A."/>
            <person name="Guo J."/>
            <person name="Hundley H."/>
            <person name="Amirebrahimi M."/>
            <person name="Ng V."/>
            <person name="Lorenzo-Gutierrez D."/>
            <person name="Binder U."/>
            <person name="Yang J."/>
            <person name="Song Y."/>
            <person name="Canovas D."/>
            <person name="Navarro E."/>
            <person name="Freitag M."/>
            <person name="Gabaldon T."/>
            <person name="Grigoriev I.V."/>
            <person name="Corrochano L.M."/>
            <person name="Nicolas F.E."/>
            <person name="Garre V."/>
        </authorList>
    </citation>
    <scope>NUCLEOTIDE SEQUENCE [LARGE SCALE GENOMIC DNA]</scope>
    <source>
        <strain evidence="2 3">L51</strain>
    </source>
</reference>
<keyword evidence="3" id="KW-1185">Reference proteome</keyword>
<dbReference type="InterPro" id="IPR036047">
    <property type="entry name" value="F-box-like_dom_sf"/>
</dbReference>
<dbReference type="Pfam" id="PF00646">
    <property type="entry name" value="F-box"/>
    <property type="match status" value="1"/>
</dbReference>
<gene>
    <name evidence="2" type="ORF">J3Q64DRAFT_1867287</name>
</gene>
<evidence type="ECO:0000313" key="3">
    <source>
        <dbReference type="Proteomes" id="UP001448207"/>
    </source>
</evidence>
<name>A0ABR3ARR1_PHYBL</name>
<dbReference type="InterPro" id="IPR001810">
    <property type="entry name" value="F-box_dom"/>
</dbReference>
<comment type="caution">
    <text evidence="2">The sequence shown here is derived from an EMBL/GenBank/DDBJ whole genome shotgun (WGS) entry which is preliminary data.</text>
</comment>
<evidence type="ECO:0000259" key="1">
    <source>
        <dbReference type="SMART" id="SM00256"/>
    </source>
</evidence>
<feature type="domain" description="F-box" evidence="1">
    <location>
        <begin position="9"/>
        <end position="49"/>
    </location>
</feature>
<organism evidence="2 3">
    <name type="scientific">Phycomyces blakesleeanus</name>
    <dbReference type="NCBI Taxonomy" id="4837"/>
    <lineage>
        <taxon>Eukaryota</taxon>
        <taxon>Fungi</taxon>
        <taxon>Fungi incertae sedis</taxon>
        <taxon>Mucoromycota</taxon>
        <taxon>Mucoromycotina</taxon>
        <taxon>Mucoromycetes</taxon>
        <taxon>Mucorales</taxon>
        <taxon>Phycomycetaceae</taxon>
        <taxon>Phycomyces</taxon>
    </lineage>
</organism>
<dbReference type="EMBL" id="JBCLYO010000019">
    <property type="protein sequence ID" value="KAL0081054.1"/>
    <property type="molecule type" value="Genomic_DNA"/>
</dbReference>
<accession>A0ABR3ARR1</accession>
<dbReference type="SUPFAM" id="SSF81383">
    <property type="entry name" value="F-box domain"/>
    <property type="match status" value="1"/>
</dbReference>
<sequence length="198" mass="22477">MALNFMSELPQEVILNISECFSTKDRALCSLVCKTWKASFQESMHYDLTLNLGSYTDRQPLKHIQIYTLAQQINSFYSENSDVLNKLLLEMCSPRLSKSLNGLCKEKTHFSNLGHLQIPCRFEPFMLDGLLGNKIILTLALSKVNVAFNCNAMKSIKRSSPQSFTVIGSLITLDVLRYLSFQCRVLNELRLVRTKVSG</sequence>
<protein>
    <recommendedName>
        <fullName evidence="1">F-box domain-containing protein</fullName>
    </recommendedName>
</protein>